<evidence type="ECO:0000256" key="1">
    <source>
        <dbReference type="SAM" id="MobiDB-lite"/>
    </source>
</evidence>
<keyword evidence="3" id="KW-1185">Reference proteome</keyword>
<gene>
    <name evidence="2" type="ORF">DFH08DRAFT_814777</name>
</gene>
<feature type="region of interest" description="Disordered" evidence="1">
    <location>
        <begin position="152"/>
        <end position="184"/>
    </location>
</feature>
<evidence type="ECO:0000313" key="2">
    <source>
        <dbReference type="EMBL" id="KAJ7331470.1"/>
    </source>
</evidence>
<reference evidence="2" key="1">
    <citation type="submission" date="2023-03" db="EMBL/GenBank/DDBJ databases">
        <title>Massive genome expansion in bonnet fungi (Mycena s.s.) driven by repeated elements and novel gene families across ecological guilds.</title>
        <authorList>
            <consortium name="Lawrence Berkeley National Laboratory"/>
            <person name="Harder C.B."/>
            <person name="Miyauchi S."/>
            <person name="Viragh M."/>
            <person name="Kuo A."/>
            <person name="Thoen E."/>
            <person name="Andreopoulos B."/>
            <person name="Lu D."/>
            <person name="Skrede I."/>
            <person name="Drula E."/>
            <person name="Henrissat B."/>
            <person name="Morin E."/>
            <person name="Kohler A."/>
            <person name="Barry K."/>
            <person name="LaButti K."/>
            <person name="Morin E."/>
            <person name="Salamov A."/>
            <person name="Lipzen A."/>
            <person name="Mereny Z."/>
            <person name="Hegedus B."/>
            <person name="Baldrian P."/>
            <person name="Stursova M."/>
            <person name="Weitz H."/>
            <person name="Taylor A."/>
            <person name="Grigoriev I.V."/>
            <person name="Nagy L.G."/>
            <person name="Martin F."/>
            <person name="Kauserud H."/>
        </authorList>
    </citation>
    <scope>NUCLEOTIDE SEQUENCE</scope>
    <source>
        <strain evidence="2">CBHHK002</strain>
    </source>
</reference>
<name>A0AAD6ZNS7_9AGAR</name>
<sequence>MYVPSLTTSSILPAIYPMPSSLRRPRHPHPHRFTGETPSVVHDICTDFKVFCREPRRCSKLEWRGAGVDPNSAARMGAPTTMRARERGEQRTMGAEDTSTWRGRGICGWKHTGGEWMCSSLVPRIEACIRIDPKSWLVAIGLRLAPRSSLRRKTVVSKRNQSSMHERAPLTEDPAQSSPASRCY</sequence>
<proteinExistence type="predicted"/>
<organism evidence="2 3">
    <name type="scientific">Mycena albidolilacea</name>
    <dbReference type="NCBI Taxonomy" id="1033008"/>
    <lineage>
        <taxon>Eukaryota</taxon>
        <taxon>Fungi</taxon>
        <taxon>Dikarya</taxon>
        <taxon>Basidiomycota</taxon>
        <taxon>Agaricomycotina</taxon>
        <taxon>Agaricomycetes</taxon>
        <taxon>Agaricomycetidae</taxon>
        <taxon>Agaricales</taxon>
        <taxon>Marasmiineae</taxon>
        <taxon>Mycenaceae</taxon>
        <taxon>Mycena</taxon>
    </lineage>
</organism>
<dbReference type="Proteomes" id="UP001218218">
    <property type="component" value="Unassembled WGS sequence"/>
</dbReference>
<evidence type="ECO:0000313" key="3">
    <source>
        <dbReference type="Proteomes" id="UP001218218"/>
    </source>
</evidence>
<dbReference type="EMBL" id="JARIHO010000035">
    <property type="protein sequence ID" value="KAJ7331470.1"/>
    <property type="molecule type" value="Genomic_DNA"/>
</dbReference>
<comment type="caution">
    <text evidence="2">The sequence shown here is derived from an EMBL/GenBank/DDBJ whole genome shotgun (WGS) entry which is preliminary data.</text>
</comment>
<protein>
    <submittedName>
        <fullName evidence="2">Uncharacterized protein</fullName>
    </submittedName>
</protein>
<dbReference type="AlphaFoldDB" id="A0AAD6ZNS7"/>
<feature type="region of interest" description="Disordered" evidence="1">
    <location>
        <begin position="70"/>
        <end position="97"/>
    </location>
</feature>
<accession>A0AAD6ZNS7</accession>
<feature type="compositionally biased region" description="Polar residues" evidence="1">
    <location>
        <begin position="174"/>
        <end position="184"/>
    </location>
</feature>